<dbReference type="Proteomes" id="UP000562492">
    <property type="component" value="Unassembled WGS sequence"/>
</dbReference>
<organism evidence="1 2">
    <name type="scientific">Comamonas odontotermitis</name>
    <dbReference type="NCBI Taxonomy" id="379895"/>
    <lineage>
        <taxon>Bacteria</taxon>
        <taxon>Pseudomonadati</taxon>
        <taxon>Pseudomonadota</taxon>
        <taxon>Betaproteobacteria</taxon>
        <taxon>Burkholderiales</taxon>
        <taxon>Comamonadaceae</taxon>
        <taxon>Comamonas</taxon>
    </lineage>
</organism>
<name>A0ABR6RA33_9BURK</name>
<dbReference type="EMBL" id="JACHKZ010000001">
    <property type="protein sequence ID" value="MBB6576019.1"/>
    <property type="molecule type" value="Genomic_DNA"/>
</dbReference>
<evidence type="ECO:0000313" key="1">
    <source>
        <dbReference type="EMBL" id="MBB6576019.1"/>
    </source>
</evidence>
<dbReference type="InterPro" id="IPR036465">
    <property type="entry name" value="vWFA_dom_sf"/>
</dbReference>
<dbReference type="RefSeq" id="WP_233464152.1">
    <property type="nucleotide sequence ID" value="NZ_JACHKZ010000001.1"/>
</dbReference>
<protein>
    <submittedName>
        <fullName evidence="1">Magnesium chelatase subunit ChlD-like protein</fullName>
    </submittedName>
</protein>
<dbReference type="SUPFAM" id="SSF53300">
    <property type="entry name" value="vWA-like"/>
    <property type="match status" value="1"/>
</dbReference>
<keyword evidence="2" id="KW-1185">Reference proteome</keyword>
<comment type="caution">
    <text evidence="1">The sequence shown here is derived from an EMBL/GenBank/DDBJ whole genome shotgun (WGS) entry which is preliminary data.</text>
</comment>
<proteinExistence type="predicted"/>
<sequence length="209" mass="22621">MASAALAGHAQPVAQRELGAVLDWPAILRARQGQPLTSEHLRWRRSLGQPQALHVFALDCSASMLESGAFAKAKGVLLQWLRWAYLQRVPVALLCFGAGQLQWKLLPGRAPQWNAGLIEPLPGGGGTPLALAFHAAWALVAKRPEARPHFWVLSDFRSADVLSLVQDSAPALSHILVDCEPAARSGPRSFGGAERLAQAWHSAVRLQPF</sequence>
<dbReference type="Gene3D" id="3.40.50.410">
    <property type="entry name" value="von Willebrand factor, type A domain"/>
    <property type="match status" value="1"/>
</dbReference>
<gene>
    <name evidence="1" type="ORF">HNP33_000067</name>
</gene>
<reference evidence="1 2" key="1">
    <citation type="submission" date="2020-08" db="EMBL/GenBank/DDBJ databases">
        <title>Functional genomics of gut bacteria from endangered species of beetles.</title>
        <authorList>
            <person name="Carlos-Shanley C."/>
        </authorList>
    </citation>
    <scope>NUCLEOTIDE SEQUENCE [LARGE SCALE GENOMIC DNA]</scope>
    <source>
        <strain evidence="1 2">S00124</strain>
    </source>
</reference>
<accession>A0ABR6RA33</accession>
<evidence type="ECO:0000313" key="2">
    <source>
        <dbReference type="Proteomes" id="UP000562492"/>
    </source>
</evidence>